<dbReference type="AlphaFoldDB" id="A0A1I1WJP2"/>
<dbReference type="PANTHER" id="PTHR13822">
    <property type="entry name" value="ATP SYNTHASE DELTA/EPSILON CHAIN"/>
    <property type="match status" value="1"/>
</dbReference>
<evidence type="ECO:0000256" key="11">
    <source>
        <dbReference type="RuleBase" id="RU003656"/>
    </source>
</evidence>
<accession>A0A1I1WJP2</accession>
<dbReference type="STRING" id="32040.SAMN04489710_1107"/>
<evidence type="ECO:0000256" key="9">
    <source>
        <dbReference type="ARBA" id="ARBA00023310"/>
    </source>
</evidence>
<keyword evidence="9 10" id="KW-0066">ATP synthesis</keyword>
<dbReference type="InterPro" id="IPR036771">
    <property type="entry name" value="ATPsynth_dsu/esu_N"/>
</dbReference>
<dbReference type="SUPFAM" id="SSF46604">
    <property type="entry name" value="Epsilon subunit of F1F0-ATP synthase C-terminal domain"/>
    <property type="match status" value="1"/>
</dbReference>
<keyword evidence="8 10" id="KW-0139">CF(1)</keyword>
<dbReference type="Proteomes" id="UP000199517">
    <property type="component" value="Unassembled WGS sequence"/>
</dbReference>
<dbReference type="CDD" id="cd12152">
    <property type="entry name" value="F1-ATPase_delta"/>
    <property type="match status" value="1"/>
</dbReference>
<dbReference type="GO" id="GO:0005886">
    <property type="term" value="C:plasma membrane"/>
    <property type="evidence" value="ECO:0007669"/>
    <property type="project" value="UniProtKB-SubCell"/>
</dbReference>
<dbReference type="Pfam" id="PF02823">
    <property type="entry name" value="ATP-synt_DE_N"/>
    <property type="match status" value="1"/>
</dbReference>
<dbReference type="SUPFAM" id="SSF51344">
    <property type="entry name" value="Epsilon subunit of F1F0-ATP synthase N-terminal domain"/>
    <property type="match status" value="1"/>
</dbReference>
<keyword evidence="14" id="KW-1185">Reference proteome</keyword>
<feature type="domain" description="ATP synthase F1 complex delta/epsilon subunit N-terminal" evidence="12">
    <location>
        <begin position="19"/>
        <end position="98"/>
    </location>
</feature>
<evidence type="ECO:0000256" key="10">
    <source>
        <dbReference type="HAMAP-Rule" id="MF_00530"/>
    </source>
</evidence>
<evidence type="ECO:0000256" key="2">
    <source>
        <dbReference type="ARBA" id="ARBA00004202"/>
    </source>
</evidence>
<keyword evidence="5 10" id="KW-0813">Transport</keyword>
<protein>
    <recommendedName>
        <fullName evidence="10">ATP synthase epsilon chain</fullName>
    </recommendedName>
    <alternativeName>
        <fullName evidence="10">ATP synthase F1 sector epsilon subunit</fullName>
    </alternativeName>
    <alternativeName>
        <fullName evidence="10">F-ATPase epsilon subunit</fullName>
    </alternativeName>
</protein>
<keyword evidence="7 10" id="KW-0472">Membrane</keyword>
<evidence type="ECO:0000256" key="8">
    <source>
        <dbReference type="ARBA" id="ARBA00023196"/>
    </source>
</evidence>
<comment type="subcellular location">
    <subcellularLocation>
        <location evidence="2 10">Cell membrane</location>
        <topology evidence="2 10">Peripheral membrane protein</topology>
    </subcellularLocation>
</comment>
<evidence type="ECO:0000256" key="7">
    <source>
        <dbReference type="ARBA" id="ARBA00023136"/>
    </source>
</evidence>
<dbReference type="HAMAP" id="MF_00530">
    <property type="entry name" value="ATP_synth_epsil_bac"/>
    <property type="match status" value="1"/>
</dbReference>
<evidence type="ECO:0000256" key="3">
    <source>
        <dbReference type="ARBA" id="ARBA00005712"/>
    </source>
</evidence>
<dbReference type="InterPro" id="IPR020546">
    <property type="entry name" value="ATP_synth_F1_dsu/esu_N"/>
</dbReference>
<organism evidence="13 14">
    <name type="scientific">Paracidovorax konjaci</name>
    <dbReference type="NCBI Taxonomy" id="32040"/>
    <lineage>
        <taxon>Bacteria</taxon>
        <taxon>Pseudomonadati</taxon>
        <taxon>Pseudomonadota</taxon>
        <taxon>Betaproteobacteria</taxon>
        <taxon>Burkholderiales</taxon>
        <taxon>Comamonadaceae</taxon>
        <taxon>Paracidovorax</taxon>
    </lineage>
</organism>
<reference evidence="14" key="1">
    <citation type="submission" date="2016-10" db="EMBL/GenBank/DDBJ databases">
        <authorList>
            <person name="Varghese N."/>
            <person name="Submissions S."/>
        </authorList>
    </citation>
    <scope>NUCLEOTIDE SEQUENCE [LARGE SCALE GENOMIC DNA]</scope>
    <source>
        <strain evidence="14">DSM 7481</strain>
    </source>
</reference>
<keyword evidence="6 10" id="KW-0406">Ion transport</keyword>
<dbReference type="GO" id="GO:0046933">
    <property type="term" value="F:proton-transporting ATP synthase activity, rotational mechanism"/>
    <property type="evidence" value="ECO:0007669"/>
    <property type="project" value="UniProtKB-UniRule"/>
</dbReference>
<sequence>MHMSSIESEPAPAGPGGALQLEIAHMEGQVWAGPVRVVSLPGTEGAFGVLRGHTPVLTRLRAGFVHIETTAGERVEVYVSGGYVEIQPTHVTVLADTAVRNADLDAARAEAARQAASSQLGSELAHIDHALLHAELTRAAAQWTHEIRKASGR</sequence>
<dbReference type="RefSeq" id="WP_245783678.1">
    <property type="nucleotide sequence ID" value="NZ_FOMQ01000010.1"/>
</dbReference>
<comment type="subunit">
    <text evidence="4 10 11">F-type ATPases have 2 components, CF(1) - the catalytic core - and CF(0) - the membrane proton channel. CF(1) has five subunits: alpha(3), beta(3), gamma(1), delta(1), epsilon(1). CF(0) has three main subunits: a, b and c.</text>
</comment>
<keyword evidence="10" id="KW-1003">Cell membrane</keyword>
<name>A0A1I1WJP2_9BURK</name>
<gene>
    <name evidence="10" type="primary">atpC</name>
    <name evidence="13" type="ORF">SAMN04489710_1107</name>
</gene>
<evidence type="ECO:0000313" key="14">
    <source>
        <dbReference type="Proteomes" id="UP000199517"/>
    </source>
</evidence>
<comment type="similarity">
    <text evidence="3 10 11">Belongs to the ATPase epsilon chain family.</text>
</comment>
<evidence type="ECO:0000256" key="6">
    <source>
        <dbReference type="ARBA" id="ARBA00023065"/>
    </source>
</evidence>
<dbReference type="InterPro" id="IPR036794">
    <property type="entry name" value="ATP_F1_dsu/esu_C_sf"/>
</dbReference>
<dbReference type="InterPro" id="IPR001469">
    <property type="entry name" value="ATP_synth_F1_dsu/esu"/>
</dbReference>
<dbReference type="PANTHER" id="PTHR13822:SF10">
    <property type="entry name" value="ATP SYNTHASE EPSILON CHAIN, CHLOROPLASTIC"/>
    <property type="match status" value="1"/>
</dbReference>
<proteinExistence type="inferred from homology"/>
<evidence type="ECO:0000256" key="5">
    <source>
        <dbReference type="ARBA" id="ARBA00022448"/>
    </source>
</evidence>
<evidence type="ECO:0000313" key="13">
    <source>
        <dbReference type="EMBL" id="SFD95405.1"/>
    </source>
</evidence>
<keyword evidence="10" id="KW-0375">Hydrogen ion transport</keyword>
<dbReference type="Gene3D" id="2.60.15.10">
    <property type="entry name" value="F0F1 ATP synthase delta/epsilon subunit, N-terminal"/>
    <property type="match status" value="1"/>
</dbReference>
<evidence type="ECO:0000259" key="12">
    <source>
        <dbReference type="Pfam" id="PF02823"/>
    </source>
</evidence>
<comment type="function">
    <text evidence="1 10">Produces ATP from ADP in the presence of a proton gradient across the membrane.</text>
</comment>
<dbReference type="EMBL" id="FOMQ01000010">
    <property type="protein sequence ID" value="SFD95405.1"/>
    <property type="molecule type" value="Genomic_DNA"/>
</dbReference>
<dbReference type="GO" id="GO:0005524">
    <property type="term" value="F:ATP binding"/>
    <property type="evidence" value="ECO:0007669"/>
    <property type="project" value="UniProtKB-UniRule"/>
</dbReference>
<evidence type="ECO:0000256" key="4">
    <source>
        <dbReference type="ARBA" id="ARBA00011648"/>
    </source>
</evidence>
<dbReference type="NCBIfam" id="TIGR01216">
    <property type="entry name" value="ATP_synt_epsi"/>
    <property type="match status" value="1"/>
</dbReference>
<dbReference type="GO" id="GO:0045259">
    <property type="term" value="C:proton-transporting ATP synthase complex"/>
    <property type="evidence" value="ECO:0007669"/>
    <property type="project" value="UniProtKB-KW"/>
</dbReference>
<evidence type="ECO:0000256" key="1">
    <source>
        <dbReference type="ARBA" id="ARBA00003543"/>
    </source>
</evidence>